<name>A0AA40I9M0_CNENI</name>
<accession>A0AA40I9M0</accession>
<comment type="caution">
    <text evidence="1">The sequence shown here is derived from an EMBL/GenBank/DDBJ whole genome shotgun (WGS) entry which is preliminary data.</text>
</comment>
<proteinExistence type="predicted"/>
<organism evidence="1 2">
    <name type="scientific">Cnephaeus nilssonii</name>
    <name type="common">Northern bat</name>
    <name type="synonym">Eptesicus nilssonii</name>
    <dbReference type="NCBI Taxonomy" id="3371016"/>
    <lineage>
        <taxon>Eukaryota</taxon>
        <taxon>Metazoa</taxon>
        <taxon>Chordata</taxon>
        <taxon>Craniata</taxon>
        <taxon>Vertebrata</taxon>
        <taxon>Euteleostomi</taxon>
        <taxon>Mammalia</taxon>
        <taxon>Eutheria</taxon>
        <taxon>Laurasiatheria</taxon>
        <taxon>Chiroptera</taxon>
        <taxon>Yangochiroptera</taxon>
        <taxon>Vespertilionidae</taxon>
        <taxon>Cnephaeus</taxon>
    </lineage>
</organism>
<dbReference type="AlphaFoldDB" id="A0AA40I9M0"/>
<evidence type="ECO:0000313" key="2">
    <source>
        <dbReference type="Proteomes" id="UP001177744"/>
    </source>
</evidence>
<evidence type="ECO:0000313" key="1">
    <source>
        <dbReference type="EMBL" id="KAK1345520.1"/>
    </source>
</evidence>
<dbReference type="EMBL" id="JAULJE010000002">
    <property type="protein sequence ID" value="KAK1345520.1"/>
    <property type="molecule type" value="Genomic_DNA"/>
</dbReference>
<dbReference type="Proteomes" id="UP001177744">
    <property type="component" value="Unassembled WGS sequence"/>
</dbReference>
<keyword evidence="2" id="KW-1185">Reference proteome</keyword>
<reference evidence="1" key="1">
    <citation type="submission" date="2023-06" db="EMBL/GenBank/DDBJ databases">
        <title>Reference genome for the Northern bat (Eptesicus nilssonii), a most northern bat species.</title>
        <authorList>
            <person name="Laine V.N."/>
            <person name="Pulliainen A.T."/>
            <person name="Lilley T.M."/>
        </authorList>
    </citation>
    <scope>NUCLEOTIDE SEQUENCE</scope>
    <source>
        <strain evidence="1">BLF_Eptnil</strain>
        <tissue evidence="1">Kidney</tissue>
    </source>
</reference>
<protein>
    <submittedName>
        <fullName evidence="1">Uncharacterized protein</fullName>
    </submittedName>
</protein>
<sequence>MSRELELEVDPEDVTELLQSHDKTLIDEELLFINELRKLFLYMESNLGEYAVNIIEMTTKFLEYYINLVEKVVTRLRRDNCNYERSSTMGKMLSNSITKYRGSFVKGRYGMVKSMNSTILKHQEC</sequence>
<gene>
    <name evidence="1" type="ORF">QTO34_007978</name>
</gene>